<organism evidence="2 3">
    <name type="scientific">Wenxinia saemankumensis</name>
    <dbReference type="NCBI Taxonomy" id="1447782"/>
    <lineage>
        <taxon>Bacteria</taxon>
        <taxon>Pseudomonadati</taxon>
        <taxon>Pseudomonadota</taxon>
        <taxon>Alphaproteobacteria</taxon>
        <taxon>Rhodobacterales</taxon>
        <taxon>Roseobacteraceae</taxon>
        <taxon>Wenxinia</taxon>
    </lineage>
</organism>
<evidence type="ECO:0000256" key="1">
    <source>
        <dbReference type="SAM" id="SignalP"/>
    </source>
</evidence>
<evidence type="ECO:0008006" key="4">
    <source>
        <dbReference type="Google" id="ProtNLM"/>
    </source>
</evidence>
<keyword evidence="3" id="KW-1185">Reference proteome</keyword>
<feature type="signal peptide" evidence="1">
    <location>
        <begin position="1"/>
        <end position="19"/>
    </location>
</feature>
<dbReference type="Proteomes" id="UP000184292">
    <property type="component" value="Unassembled WGS sequence"/>
</dbReference>
<dbReference type="EMBL" id="FQYO01000002">
    <property type="protein sequence ID" value="SHI55279.1"/>
    <property type="molecule type" value="Genomic_DNA"/>
</dbReference>
<sequence>MAFQFGRFMAVALVGGLLAGCEATPTTGGGMVSDGLNRNVLIQNRSGTTIYRFYGSNVGTNSWEEDILGANVLPNGQSIMIDFDDGTGYCDFDFKIEFIDGSTVEDYGIDVCAIGTYTVYP</sequence>
<dbReference type="AlphaFoldDB" id="A0A1M6C2N9"/>
<name>A0A1M6C2N9_9RHOB</name>
<evidence type="ECO:0000313" key="2">
    <source>
        <dbReference type="EMBL" id="SHI55279.1"/>
    </source>
</evidence>
<gene>
    <name evidence="2" type="ORF">SAMN05444417_0974</name>
</gene>
<reference evidence="2 3" key="1">
    <citation type="submission" date="2016-11" db="EMBL/GenBank/DDBJ databases">
        <authorList>
            <person name="Jaros S."/>
            <person name="Januszkiewicz K."/>
            <person name="Wedrychowicz H."/>
        </authorList>
    </citation>
    <scope>NUCLEOTIDE SEQUENCE [LARGE SCALE GENOMIC DNA]</scope>
    <source>
        <strain evidence="2 3">DSM 100565</strain>
    </source>
</reference>
<keyword evidence="1" id="KW-0732">Signal</keyword>
<dbReference type="RefSeq" id="WP_244526272.1">
    <property type="nucleotide sequence ID" value="NZ_FQYO01000002.1"/>
</dbReference>
<feature type="chain" id="PRO_5013314047" description="Secreted protein" evidence="1">
    <location>
        <begin position="20"/>
        <end position="121"/>
    </location>
</feature>
<dbReference type="PROSITE" id="PS51257">
    <property type="entry name" value="PROKAR_LIPOPROTEIN"/>
    <property type="match status" value="1"/>
</dbReference>
<protein>
    <recommendedName>
        <fullName evidence="4">Secreted protein</fullName>
    </recommendedName>
</protein>
<accession>A0A1M6C2N9</accession>
<evidence type="ECO:0000313" key="3">
    <source>
        <dbReference type="Proteomes" id="UP000184292"/>
    </source>
</evidence>
<proteinExistence type="predicted"/>
<dbReference type="STRING" id="1447782.SAMN05444417_0974"/>